<protein>
    <submittedName>
        <fullName evidence="1">Uncharacterized protein</fullName>
    </submittedName>
</protein>
<dbReference type="Proteomes" id="UP000689129">
    <property type="component" value="Unassembled WGS sequence"/>
</dbReference>
<name>A0A8I2ZPZ4_VERLO</name>
<gene>
    <name evidence="1" type="ORF">HYQ45_005899</name>
</gene>
<reference evidence="1" key="1">
    <citation type="journal article" date="2021" name="Mol. Plant Pathol.">
        <title>A 20-kb lineage-specific genomic region tames virulence in pathogenic amphidiploid Verticillium longisporum.</title>
        <authorList>
            <person name="Harting R."/>
            <person name="Starke J."/>
            <person name="Kusch H."/>
            <person name="Poggeler S."/>
            <person name="Maurus I."/>
            <person name="Schluter R."/>
            <person name="Landesfeind M."/>
            <person name="Bulla I."/>
            <person name="Nowrousian M."/>
            <person name="de Jonge R."/>
            <person name="Stahlhut G."/>
            <person name="Hoff K.J."/>
            <person name="Asshauer K.P."/>
            <person name="Thurmer A."/>
            <person name="Stanke M."/>
            <person name="Daniel R."/>
            <person name="Morgenstern B."/>
            <person name="Thomma B.P.H.J."/>
            <person name="Kronstad J.W."/>
            <person name="Braus-Stromeyer S.A."/>
            <person name="Braus G.H."/>
        </authorList>
    </citation>
    <scope>NUCLEOTIDE SEQUENCE</scope>
    <source>
        <strain evidence="1">Vl32</strain>
    </source>
</reference>
<dbReference type="EMBL" id="JAEMWZ010000100">
    <property type="protein sequence ID" value="KAG7136595.1"/>
    <property type="molecule type" value="Genomic_DNA"/>
</dbReference>
<sequence length="96" mass="10558">MPASKSKARLSKPFPLVDLNDEIPSALIEALVALRASDSNNTLREPPSKRAKLSRDDPFPAYLITRQTLSILVFKATEAVGAIRWNRQPSGSRTTP</sequence>
<proteinExistence type="predicted"/>
<comment type="caution">
    <text evidence="1">The sequence shown here is derived from an EMBL/GenBank/DDBJ whole genome shotgun (WGS) entry which is preliminary data.</text>
</comment>
<evidence type="ECO:0000313" key="1">
    <source>
        <dbReference type="EMBL" id="KAG7136595.1"/>
    </source>
</evidence>
<organism evidence="1 2">
    <name type="scientific">Verticillium longisporum</name>
    <name type="common">Verticillium dahliae var. longisporum</name>
    <dbReference type="NCBI Taxonomy" id="100787"/>
    <lineage>
        <taxon>Eukaryota</taxon>
        <taxon>Fungi</taxon>
        <taxon>Dikarya</taxon>
        <taxon>Ascomycota</taxon>
        <taxon>Pezizomycotina</taxon>
        <taxon>Sordariomycetes</taxon>
        <taxon>Hypocreomycetidae</taxon>
        <taxon>Glomerellales</taxon>
        <taxon>Plectosphaerellaceae</taxon>
        <taxon>Verticillium</taxon>
    </lineage>
</organism>
<evidence type="ECO:0000313" key="2">
    <source>
        <dbReference type="Proteomes" id="UP000689129"/>
    </source>
</evidence>
<accession>A0A8I2ZPZ4</accession>
<dbReference type="AlphaFoldDB" id="A0A8I2ZPZ4"/>